<feature type="domain" description="PB1" evidence="8">
    <location>
        <begin position="2"/>
        <end position="86"/>
    </location>
</feature>
<dbReference type="SMART" id="SM00666">
    <property type="entry name" value="PB1"/>
    <property type="match status" value="1"/>
</dbReference>
<dbReference type="InterPro" id="IPR056893">
    <property type="entry name" value="UBA_Nbr1_C"/>
</dbReference>
<dbReference type="EMBL" id="CACTIH010002105">
    <property type="protein sequence ID" value="CAA2973456.1"/>
    <property type="molecule type" value="Genomic_DNA"/>
</dbReference>
<keyword evidence="3 6" id="KW-0863">Zinc-finger</keyword>
<dbReference type="AlphaFoldDB" id="A0A8S0R3C7"/>
<dbReference type="PANTHER" id="PTHR20930:SF0">
    <property type="entry name" value="PROTEIN ILRUN"/>
    <property type="match status" value="1"/>
</dbReference>
<dbReference type="Gene3D" id="3.10.20.90">
    <property type="entry name" value="Phosphatidylinositol 3-kinase Catalytic Subunit, Chain A, domain 1"/>
    <property type="match status" value="1"/>
</dbReference>
<sequence>MVTFLQVRYGDTLRRFIAKIIGEGLNFNMDGLRRQIFFLFDFPADTLLTLTYVDEDGDEVALIDDDDLRDVVRQALNPLRITVKCAPSSGSFPPLSPVQTPFQNLNPNIFEILKTVPEPLQETVKKLLTELASKVSSSVPGIAELVDHFSEMGLSYLDHLSDSQPVVQSNAQNEFRESTTDTKLWNSSEFFPSTSNVPSIRPDERSLKSHENLAKYIPETTSEISEVKLGTVKGGSMEASSSKAVNVDVDNPCVDSLCESLGLDPKPSDVPVSSFSQEKFFTGTSSSDSSETHFIPSNYSQKVLNSGLYCLRSKNAKLGAPTSYPAHTPWNDPDGSLKYLSNDDIWMDPSPVDEISFSAVPAGNDSAIPSHSDSQRRSISQNDGTGSIFHWGIRCDGCGVYPITGPRFKSKVKEDYDLCRICFAEMENDADYIRMDHPMPYQRPLPSKGLHGRVCITISFCFFISISLAYAHSSLFLSRVALIVFSQLQHARARAATLPQAIMGFKVKPVAPKFDSRFIQDVNIIDDTVMAPLTPFTKIWRMRNNGTVVWPPRTQLVWIGGDKLNNALAIDVEVPAAGLPVEQELDVAVDFIAPKIPGQYISYWRMALPTGQKFGQRIWVLIQVDASIKETPHESVRDLNLNLPPPSNDLTGPEIINLDLKPMVEDSHPEPINSNDTMEVGESIVDAQPGNEHEKRFPINDSLLVGSGAASNFVPSAPPSFLPYPIIDLSEVAPPLPSQAPPAPVVLPLLANPPQLVSEKNEVEEKLLGELEAMGFTLVDLNKEILRKNDYDLQKTVDDLCGVSEWNTILEELREMGFHDTELNKKLLKKNDGSITLVVMDLIDGEEQ</sequence>
<dbReference type="CDD" id="cd14947">
    <property type="entry name" value="NBR1_like"/>
    <property type="match status" value="1"/>
</dbReference>
<dbReference type="SMART" id="SM00291">
    <property type="entry name" value="ZnF_ZZ"/>
    <property type="match status" value="1"/>
</dbReference>
<dbReference type="InterPro" id="IPR000270">
    <property type="entry name" value="PB1_dom"/>
</dbReference>
<dbReference type="SUPFAM" id="SSF54277">
    <property type="entry name" value="CAD &amp; PB1 domains"/>
    <property type="match status" value="1"/>
</dbReference>
<dbReference type="GO" id="GO:0008270">
    <property type="term" value="F:zinc ion binding"/>
    <property type="evidence" value="ECO:0007669"/>
    <property type="project" value="UniProtKB-KW"/>
</dbReference>
<dbReference type="Pfam" id="PF16158">
    <property type="entry name" value="N_BRCA1_IG"/>
    <property type="match status" value="1"/>
</dbReference>
<keyword evidence="4" id="KW-0862">Zinc</keyword>
<dbReference type="InterPro" id="IPR043145">
    <property type="entry name" value="Znf_ZZ_sf"/>
</dbReference>
<dbReference type="PANTHER" id="PTHR20930">
    <property type="entry name" value="OVARIAN CARCINOMA ANTIGEN CA125-RELATED"/>
    <property type="match status" value="1"/>
</dbReference>
<comment type="caution">
    <text evidence="9">The sequence shown here is derived from an EMBL/GenBank/DDBJ whole genome shotgun (WGS) entry which is preliminary data.</text>
</comment>
<dbReference type="FunFam" id="2.60.40.10:FF:000199">
    <property type="entry name" value="next to BRCA1 gene 1 protein-like"/>
    <property type="match status" value="1"/>
</dbReference>
<dbReference type="CDD" id="cd14319">
    <property type="entry name" value="UBA_NBR1"/>
    <property type="match status" value="2"/>
</dbReference>
<evidence type="ECO:0000256" key="1">
    <source>
        <dbReference type="ARBA" id="ARBA00004419"/>
    </source>
</evidence>
<dbReference type="Pfam" id="PF00569">
    <property type="entry name" value="ZZ"/>
    <property type="match status" value="1"/>
</dbReference>
<dbReference type="InterPro" id="IPR032350">
    <property type="entry name" value="Nbr1_FW"/>
</dbReference>
<proteinExistence type="predicted"/>
<evidence type="ECO:0000313" key="10">
    <source>
        <dbReference type="Proteomes" id="UP000594638"/>
    </source>
</evidence>
<evidence type="ECO:0000259" key="7">
    <source>
        <dbReference type="PROSITE" id="PS50135"/>
    </source>
</evidence>
<dbReference type="PROSITE" id="PS51745">
    <property type="entry name" value="PB1"/>
    <property type="match status" value="1"/>
</dbReference>
<dbReference type="Gene3D" id="1.10.8.10">
    <property type="entry name" value="DNA helicase RuvA subunit, C-terminal domain"/>
    <property type="match status" value="2"/>
</dbReference>
<evidence type="ECO:0000256" key="3">
    <source>
        <dbReference type="ARBA" id="ARBA00022771"/>
    </source>
</evidence>
<dbReference type="Gene3D" id="3.30.60.90">
    <property type="match status" value="1"/>
</dbReference>
<dbReference type="OrthoDB" id="906664at2759"/>
<dbReference type="InterPro" id="IPR000433">
    <property type="entry name" value="Znf_ZZ"/>
</dbReference>
<keyword evidence="10" id="KW-1185">Reference proteome</keyword>
<dbReference type="SUPFAM" id="SSF46934">
    <property type="entry name" value="UBA-like"/>
    <property type="match status" value="1"/>
</dbReference>
<dbReference type="Pfam" id="PF24932">
    <property type="entry name" value="UBA_NBR1_C"/>
    <property type="match status" value="2"/>
</dbReference>
<evidence type="ECO:0000256" key="2">
    <source>
        <dbReference type="ARBA" id="ARBA00022723"/>
    </source>
</evidence>
<dbReference type="PROSITE" id="PS50135">
    <property type="entry name" value="ZF_ZZ_2"/>
    <property type="match status" value="1"/>
</dbReference>
<feature type="domain" description="ZZ-type" evidence="7">
    <location>
        <begin position="390"/>
        <end position="440"/>
    </location>
</feature>
<gene>
    <name evidence="9" type="ORF">OLEA9_A007254</name>
</gene>
<accession>A0A8S0R3C7</accession>
<evidence type="ECO:0000256" key="5">
    <source>
        <dbReference type="ARBA" id="ARBA00023329"/>
    </source>
</evidence>
<name>A0A8S0R3C7_OLEEU</name>
<comment type="subcellular location">
    <subcellularLocation>
        <location evidence="1">Cytoplasmic vesicle</location>
        <location evidence="1">Autophagosome</location>
    </subcellularLocation>
</comment>
<dbReference type="InterPro" id="IPR053793">
    <property type="entry name" value="PB1-like"/>
</dbReference>
<reference evidence="9 10" key="1">
    <citation type="submission" date="2019-12" db="EMBL/GenBank/DDBJ databases">
        <authorList>
            <person name="Alioto T."/>
            <person name="Alioto T."/>
            <person name="Gomez Garrido J."/>
        </authorList>
    </citation>
    <scope>NUCLEOTIDE SEQUENCE [LARGE SCALE GENOMIC DNA]</scope>
</reference>
<dbReference type="Gene3D" id="2.60.40.10">
    <property type="entry name" value="Immunoglobulins"/>
    <property type="match status" value="1"/>
</dbReference>
<protein>
    <submittedName>
        <fullName evidence="9">NBR1 homolog</fullName>
    </submittedName>
</protein>
<keyword evidence="2" id="KW-0479">Metal-binding</keyword>
<evidence type="ECO:0000313" key="9">
    <source>
        <dbReference type="EMBL" id="CAA2973456.1"/>
    </source>
</evidence>
<dbReference type="Proteomes" id="UP000594638">
    <property type="component" value="Unassembled WGS sequence"/>
</dbReference>
<dbReference type="SUPFAM" id="SSF57850">
    <property type="entry name" value="RING/U-box"/>
    <property type="match status" value="1"/>
</dbReference>
<dbReference type="Pfam" id="PF00564">
    <property type="entry name" value="PB1"/>
    <property type="match status" value="1"/>
</dbReference>
<dbReference type="InterPro" id="IPR009060">
    <property type="entry name" value="UBA-like_sf"/>
</dbReference>
<evidence type="ECO:0000256" key="6">
    <source>
        <dbReference type="PROSITE-ProRule" id="PRU00228"/>
    </source>
</evidence>
<evidence type="ECO:0000259" key="8">
    <source>
        <dbReference type="PROSITE" id="PS51745"/>
    </source>
</evidence>
<organism evidence="9 10">
    <name type="scientific">Olea europaea subsp. europaea</name>
    <dbReference type="NCBI Taxonomy" id="158383"/>
    <lineage>
        <taxon>Eukaryota</taxon>
        <taxon>Viridiplantae</taxon>
        <taxon>Streptophyta</taxon>
        <taxon>Embryophyta</taxon>
        <taxon>Tracheophyta</taxon>
        <taxon>Spermatophyta</taxon>
        <taxon>Magnoliopsida</taxon>
        <taxon>eudicotyledons</taxon>
        <taxon>Gunneridae</taxon>
        <taxon>Pentapetalae</taxon>
        <taxon>asterids</taxon>
        <taxon>lamiids</taxon>
        <taxon>Lamiales</taxon>
        <taxon>Oleaceae</taxon>
        <taxon>Oleeae</taxon>
        <taxon>Olea</taxon>
    </lineage>
</organism>
<dbReference type="GO" id="GO:0031410">
    <property type="term" value="C:cytoplasmic vesicle"/>
    <property type="evidence" value="ECO:0007669"/>
    <property type="project" value="UniProtKB-KW"/>
</dbReference>
<dbReference type="Gramene" id="OE9A007254T3">
    <property type="protein sequence ID" value="OE9A007254C3"/>
    <property type="gene ID" value="OE9A007254"/>
</dbReference>
<evidence type="ECO:0000256" key="4">
    <source>
        <dbReference type="ARBA" id="ARBA00022833"/>
    </source>
</evidence>
<dbReference type="InterPro" id="IPR013783">
    <property type="entry name" value="Ig-like_fold"/>
</dbReference>
<dbReference type="GO" id="GO:0005776">
    <property type="term" value="C:autophagosome"/>
    <property type="evidence" value="ECO:0007669"/>
    <property type="project" value="UniProtKB-SubCell"/>
</dbReference>
<keyword evidence="5" id="KW-0968">Cytoplasmic vesicle</keyword>